<evidence type="ECO:0000256" key="6">
    <source>
        <dbReference type="ARBA" id="ARBA00023237"/>
    </source>
</evidence>
<dbReference type="Proteomes" id="UP000036520">
    <property type="component" value="Chromosome"/>
</dbReference>
<evidence type="ECO:0000256" key="1">
    <source>
        <dbReference type="ARBA" id="ARBA00004571"/>
    </source>
</evidence>
<feature type="domain" description="TonB-dependent transporter Oar-like beta-barrel" evidence="8">
    <location>
        <begin position="238"/>
        <end position="1070"/>
    </location>
</feature>
<keyword evidence="4" id="KW-0812">Transmembrane</keyword>
<evidence type="ECO:0000313" key="9">
    <source>
        <dbReference type="EMBL" id="AKP50694.1"/>
    </source>
</evidence>
<comment type="subcellular location">
    <subcellularLocation>
        <location evidence="1">Cell outer membrane</location>
        <topology evidence="1">Multi-pass membrane protein</topology>
    </subcellularLocation>
</comment>
<dbReference type="GO" id="GO:0009279">
    <property type="term" value="C:cell outer membrane"/>
    <property type="evidence" value="ECO:0007669"/>
    <property type="project" value="UniProtKB-SubCell"/>
</dbReference>
<evidence type="ECO:0000259" key="8">
    <source>
        <dbReference type="Pfam" id="PF25183"/>
    </source>
</evidence>
<dbReference type="InterPro" id="IPR057601">
    <property type="entry name" value="Oar-like_b-barrel"/>
</dbReference>
<reference evidence="9 10" key="1">
    <citation type="submission" date="2015-07" db="EMBL/GenBank/DDBJ databases">
        <authorList>
            <person name="Kim K.M."/>
        </authorList>
    </citation>
    <scope>NUCLEOTIDE SEQUENCE [LARGE SCALE GENOMIC DNA]</scope>
    <source>
        <strain evidence="9 10">KCTC 12363</strain>
    </source>
</reference>
<dbReference type="InterPro" id="IPR008969">
    <property type="entry name" value="CarboxyPept-like_regulatory"/>
</dbReference>
<dbReference type="PANTHER" id="PTHR30069:SF46">
    <property type="entry name" value="OAR PROTEIN"/>
    <property type="match status" value="1"/>
</dbReference>
<organism evidence="9 10">
    <name type="scientific">Cyclobacterium amurskyense</name>
    <dbReference type="NCBI Taxonomy" id="320787"/>
    <lineage>
        <taxon>Bacteria</taxon>
        <taxon>Pseudomonadati</taxon>
        <taxon>Bacteroidota</taxon>
        <taxon>Cytophagia</taxon>
        <taxon>Cytophagales</taxon>
        <taxon>Cyclobacteriaceae</taxon>
        <taxon>Cyclobacterium</taxon>
    </lineage>
</organism>
<dbReference type="PATRIC" id="fig|320787.5.peg.1374"/>
<dbReference type="EMBL" id="CP012040">
    <property type="protein sequence ID" value="AKP50694.1"/>
    <property type="molecule type" value="Genomic_DNA"/>
</dbReference>
<feature type="chain" id="PRO_5005208628" evidence="7">
    <location>
        <begin position="25"/>
        <end position="1132"/>
    </location>
</feature>
<feature type="signal peptide" evidence="7">
    <location>
        <begin position="1"/>
        <end position="24"/>
    </location>
</feature>
<keyword evidence="3" id="KW-1134">Transmembrane beta strand</keyword>
<keyword evidence="5" id="KW-0472">Membrane</keyword>
<evidence type="ECO:0000313" key="10">
    <source>
        <dbReference type="Proteomes" id="UP000036520"/>
    </source>
</evidence>
<dbReference type="Gene3D" id="2.40.170.20">
    <property type="entry name" value="TonB-dependent receptor, beta-barrel domain"/>
    <property type="match status" value="1"/>
</dbReference>
<dbReference type="SUPFAM" id="SSF56935">
    <property type="entry name" value="Porins"/>
    <property type="match status" value="1"/>
</dbReference>
<keyword evidence="6" id="KW-0998">Cell outer membrane</keyword>
<evidence type="ECO:0000256" key="4">
    <source>
        <dbReference type="ARBA" id="ARBA00022692"/>
    </source>
</evidence>
<accession>A0A0H4P967</accession>
<gene>
    <name evidence="9" type="ORF">CA2015_1246</name>
</gene>
<dbReference type="GO" id="GO:0015344">
    <property type="term" value="F:siderophore uptake transmembrane transporter activity"/>
    <property type="evidence" value="ECO:0007669"/>
    <property type="project" value="TreeGrafter"/>
</dbReference>
<protein>
    <submittedName>
        <fullName evidence="9">TonB-dependent receptor</fullName>
    </submittedName>
</protein>
<proteinExistence type="predicted"/>
<keyword evidence="2" id="KW-0813">Transport</keyword>
<dbReference type="STRING" id="320787.CA2015_1246"/>
<dbReference type="SUPFAM" id="SSF49464">
    <property type="entry name" value="Carboxypeptidase regulatory domain-like"/>
    <property type="match status" value="1"/>
</dbReference>
<keyword evidence="7" id="KW-0732">Signal</keyword>
<evidence type="ECO:0000256" key="3">
    <source>
        <dbReference type="ARBA" id="ARBA00022452"/>
    </source>
</evidence>
<dbReference type="RefSeq" id="WP_048641115.1">
    <property type="nucleotide sequence ID" value="NZ_CP012040.1"/>
</dbReference>
<dbReference type="InterPro" id="IPR036942">
    <property type="entry name" value="Beta-barrel_TonB_sf"/>
</dbReference>
<dbReference type="PANTHER" id="PTHR30069">
    <property type="entry name" value="TONB-DEPENDENT OUTER MEMBRANE RECEPTOR"/>
    <property type="match status" value="1"/>
</dbReference>
<evidence type="ECO:0000256" key="7">
    <source>
        <dbReference type="SAM" id="SignalP"/>
    </source>
</evidence>
<name>A0A0H4P967_9BACT</name>
<dbReference type="AlphaFoldDB" id="A0A0H4P967"/>
<dbReference type="Gene3D" id="2.60.40.1120">
    <property type="entry name" value="Carboxypeptidase-like, regulatory domain"/>
    <property type="match status" value="1"/>
</dbReference>
<dbReference type="InterPro" id="IPR039426">
    <property type="entry name" value="TonB-dep_rcpt-like"/>
</dbReference>
<dbReference type="OrthoDB" id="9768147at2"/>
<evidence type="ECO:0000256" key="5">
    <source>
        <dbReference type="ARBA" id="ARBA00023136"/>
    </source>
</evidence>
<dbReference type="Pfam" id="PF25183">
    <property type="entry name" value="OMP_b-brl_4"/>
    <property type="match status" value="1"/>
</dbReference>
<sequence>MKQLLQKRMLVVLLLFLAIGSSYGQVTTSSVQGSVLDNDGEALIGATVKATHEPSGSVYGAVTNLDGRFNLPNLRVGGPYSIEINYLGFESQLFTGIVLRLGEVYNLNAALSDGDTELTEFVVEGTRGSDFTANRTGTATNISNEQLKNLPQINRSVLEFTRLTPQASGNSFAGRDARYNNLQIDGANFNNGFGLSGDPLPGGNSQPISLDAIEEITVNIAPYDVLQSGFTGAGINAVTRSGTNTFEGSAYYFLKNQSLQGNKIGDNELEAVDAATNNFGFRLGGPIIKNKLFFFVNAEREILTGANASGVNLWRPSEDGIADPENNIARPTRTDLEAVQNHLINQWGYDPGRYEGYANEAKQSSTKLLARIDWNINERNKLAVRYNQVIGTSNQLANATSGPRPRAPWPNGARVSQNAITFENGNYGFENSVRSITAELNSYINPSWSNQLLATYSKIQDKRTSPSDQLFPFVDIWDGGNMIDDGFGNLVKDKGSMNYISFGTELFTFNNDVINNNYSIINNLNYVEGKHNITMGAAFEIQNFGNSYTRMGTSYYRYASVADFLSTGTANEVAPTMFGLTYPYAGKDTYSRVNFGLASLYAQDKYAVSNDLSITFGLRAELPIYLNELTPNPSINEITLTNQFGMPTNYNSGMWPKSKLMVSPRFGFNYDVFGDRSLTLRGGTGVFSGRVPFVWLTNMPTNAGVIQNNVEPGSYEQVEGWIDNITFQPERYYYVENVPQGAEDVFISSPTEGAPGSFALVDPDFKMPMVWRSSFGLDYQIPNTPLLLTSDFLYTKDINAVFQYGANRIRSNNTMNYGASNAQDDYGDNREIFLPGQSTAYNSVMGGNNATVLSNTNVKGRSFSGTVGLSVPYHRGLSASLYYTYSSAKDVTANDGSNASSAWGASPTINSPNDQMLHISNFAIPHRIVGSVSYRFEYGNALATTIGMYYNGAHQGRFSYVYSNDFNGDGITGDLIYLPESSSTMNFVDITDDDDVVYTAEEQRAAFDAYVEENGLSKYRGGYLPRNAFLNPWLNRFDIRILQDVSQTFGKMKNTVQLSVDIVNLGNLLNSDWGIQDNLNGAENLLARAGSVSPTPNFNLNTVSGSLPMTPFRNASGFGTTWSMQVGLRYLF</sequence>
<dbReference type="Pfam" id="PF13620">
    <property type="entry name" value="CarboxypepD_reg"/>
    <property type="match status" value="1"/>
</dbReference>
<keyword evidence="10" id="KW-1185">Reference proteome</keyword>
<dbReference type="GO" id="GO:0044718">
    <property type="term" value="P:siderophore transmembrane transport"/>
    <property type="evidence" value="ECO:0007669"/>
    <property type="project" value="TreeGrafter"/>
</dbReference>
<dbReference type="KEGG" id="camu:CA2015_1246"/>
<evidence type="ECO:0000256" key="2">
    <source>
        <dbReference type="ARBA" id="ARBA00022448"/>
    </source>
</evidence>
<keyword evidence="9" id="KW-0675">Receptor</keyword>